<keyword evidence="2" id="KW-1185">Reference proteome</keyword>
<organism evidence="1 2">
    <name type="scientific">Diversispora epigaea</name>
    <dbReference type="NCBI Taxonomy" id="1348612"/>
    <lineage>
        <taxon>Eukaryota</taxon>
        <taxon>Fungi</taxon>
        <taxon>Fungi incertae sedis</taxon>
        <taxon>Mucoromycota</taxon>
        <taxon>Glomeromycotina</taxon>
        <taxon>Glomeromycetes</taxon>
        <taxon>Diversisporales</taxon>
        <taxon>Diversisporaceae</taxon>
        <taxon>Diversispora</taxon>
    </lineage>
</organism>
<protein>
    <submittedName>
        <fullName evidence="1">Uncharacterized protein</fullName>
    </submittedName>
</protein>
<name>A0A397GW93_9GLOM</name>
<accession>A0A397GW93</accession>
<dbReference type="Proteomes" id="UP000266861">
    <property type="component" value="Unassembled WGS sequence"/>
</dbReference>
<evidence type="ECO:0000313" key="2">
    <source>
        <dbReference type="Proteomes" id="UP000266861"/>
    </source>
</evidence>
<evidence type="ECO:0000313" key="1">
    <source>
        <dbReference type="EMBL" id="RHZ54907.1"/>
    </source>
</evidence>
<gene>
    <name evidence="1" type="ORF">Glove_421g109</name>
</gene>
<comment type="caution">
    <text evidence="1">The sequence shown here is derived from an EMBL/GenBank/DDBJ whole genome shotgun (WGS) entry which is preliminary data.</text>
</comment>
<dbReference type="AlphaFoldDB" id="A0A397GW93"/>
<proteinExistence type="predicted"/>
<dbReference type="OrthoDB" id="2447030at2759"/>
<reference evidence="1 2" key="1">
    <citation type="submission" date="2018-08" db="EMBL/GenBank/DDBJ databases">
        <title>Genome and evolution of the arbuscular mycorrhizal fungus Diversispora epigaea (formerly Glomus versiforme) and its bacterial endosymbionts.</title>
        <authorList>
            <person name="Sun X."/>
            <person name="Fei Z."/>
            <person name="Harrison M."/>
        </authorList>
    </citation>
    <scope>NUCLEOTIDE SEQUENCE [LARGE SCALE GENOMIC DNA]</scope>
    <source>
        <strain evidence="1 2">IT104</strain>
    </source>
</reference>
<dbReference type="EMBL" id="PQFF01000373">
    <property type="protein sequence ID" value="RHZ54907.1"/>
    <property type="molecule type" value="Genomic_DNA"/>
</dbReference>
<sequence length="58" mass="6499">MAQLIAKIESFLLEAPLKVICSESIFYLTIDNDEVSEYNTIRTLTEPDVLATLLADHS</sequence>